<keyword evidence="3 6" id="KW-0812">Transmembrane</keyword>
<name>A0A9W4MYI6_PENNA</name>
<evidence type="ECO:0000256" key="2">
    <source>
        <dbReference type="ARBA" id="ARBA00022448"/>
    </source>
</evidence>
<comment type="caution">
    <text evidence="8">The sequence shown here is derived from an EMBL/GenBank/DDBJ whole genome shotgun (WGS) entry which is preliminary data.</text>
</comment>
<evidence type="ECO:0000256" key="4">
    <source>
        <dbReference type="ARBA" id="ARBA00022989"/>
    </source>
</evidence>
<dbReference type="FunFam" id="1.20.1740.10:FF:000001">
    <property type="entry name" value="Amino acid permease"/>
    <property type="match status" value="1"/>
</dbReference>
<evidence type="ECO:0000256" key="1">
    <source>
        <dbReference type="ARBA" id="ARBA00004141"/>
    </source>
</evidence>
<feature type="transmembrane region" description="Helical" evidence="6">
    <location>
        <begin position="285"/>
        <end position="307"/>
    </location>
</feature>
<organism evidence="8 9">
    <name type="scientific">Penicillium nalgiovense</name>
    <dbReference type="NCBI Taxonomy" id="60175"/>
    <lineage>
        <taxon>Eukaryota</taxon>
        <taxon>Fungi</taxon>
        <taxon>Dikarya</taxon>
        <taxon>Ascomycota</taxon>
        <taxon>Pezizomycotina</taxon>
        <taxon>Eurotiomycetes</taxon>
        <taxon>Eurotiomycetidae</taxon>
        <taxon>Eurotiales</taxon>
        <taxon>Aspergillaceae</taxon>
        <taxon>Penicillium</taxon>
    </lineage>
</organism>
<keyword evidence="4 6" id="KW-1133">Transmembrane helix</keyword>
<dbReference type="PIRSF" id="PIRSF006060">
    <property type="entry name" value="AA_transporter"/>
    <property type="match status" value="1"/>
</dbReference>
<feature type="transmembrane region" description="Helical" evidence="6">
    <location>
        <begin position="526"/>
        <end position="545"/>
    </location>
</feature>
<proteinExistence type="predicted"/>
<reference evidence="8" key="1">
    <citation type="submission" date="2021-07" db="EMBL/GenBank/DDBJ databases">
        <authorList>
            <person name="Branca A.L. A."/>
        </authorList>
    </citation>
    <scope>NUCLEOTIDE SEQUENCE</scope>
</reference>
<sequence length="573" mass="62538">MANVRHLNAFSVYTKVHPPAWLATCSNAFTITCHFTHTHLIYLSPAFVFIMAIEDDEKKGQHGTDIASTASADIVPIDISEHGTMKRALKPRHSQMIALGGCVGTGLFVGTGATLALGGPAFLLIAFMVLIFLVYIIVTAIVEMVAYLPVGGASLSYYGTRYVSKSLGFAMGWLYVYSLGILVPYEITAGALVIDYWDSPVNVAVWITIFMVLIVSLNLLPVEYYGESEFWFSTIKVFTIIGLLILSLVLFWGGGPKQSGILGFHYWKDPGAINTWLVDGAGGRLVAFVRTLVLSAFPFTFSPELLIATSGEMQNPRKDLGKAANRFVLRLIVFYLGTVLAIGIICPSDDKDLVSSGSNAKASAFVVGIKHAGIHGLGSVVNAAILTTAWSAGNAYLYMSSRALYALAISGQAPKIFLRCTNRGVPYAAVLACSSFGVLAYLNCASSSSTVFTWFVNITNTSAFISWVCCCIVYLRFRSAYNTQGKPELPYHSWTQPYGAWFALFFFIILTLINGFNVFFPRQLSASSFFTAYIGIPAFMVTYAGHKLLKGRSDPLWITSDEINIWEGLEVIH</sequence>
<feature type="transmembrane region" description="Helical" evidence="6">
    <location>
        <begin position="203"/>
        <end position="222"/>
    </location>
</feature>
<keyword evidence="5 6" id="KW-0472">Membrane</keyword>
<evidence type="ECO:0000256" key="3">
    <source>
        <dbReference type="ARBA" id="ARBA00022692"/>
    </source>
</evidence>
<dbReference type="Pfam" id="PF00324">
    <property type="entry name" value="AA_permease"/>
    <property type="match status" value="1"/>
</dbReference>
<dbReference type="GO" id="GO:0015171">
    <property type="term" value="F:amino acid transmembrane transporter activity"/>
    <property type="evidence" value="ECO:0007669"/>
    <property type="project" value="TreeGrafter"/>
</dbReference>
<evidence type="ECO:0000256" key="6">
    <source>
        <dbReference type="SAM" id="Phobius"/>
    </source>
</evidence>
<dbReference type="Gene3D" id="1.20.1740.10">
    <property type="entry name" value="Amino acid/polyamine transporter I"/>
    <property type="match status" value="1"/>
</dbReference>
<dbReference type="InterPro" id="IPR050524">
    <property type="entry name" value="APC_YAT"/>
</dbReference>
<feature type="transmembrane region" description="Helical" evidence="6">
    <location>
        <begin position="234"/>
        <end position="254"/>
    </location>
</feature>
<accession>A0A9W4MYI6</accession>
<feature type="transmembrane region" description="Helical" evidence="6">
    <location>
        <begin position="425"/>
        <end position="442"/>
    </location>
</feature>
<dbReference type="AlphaFoldDB" id="A0A9W4MYI6"/>
<feature type="transmembrane region" description="Helical" evidence="6">
    <location>
        <begin position="162"/>
        <end position="183"/>
    </location>
</feature>
<feature type="transmembrane region" description="Helical" evidence="6">
    <location>
        <begin position="498"/>
        <end position="520"/>
    </location>
</feature>
<dbReference type="OrthoDB" id="2567806at2759"/>
<dbReference type="PANTHER" id="PTHR43341">
    <property type="entry name" value="AMINO ACID PERMEASE"/>
    <property type="match status" value="1"/>
</dbReference>
<evidence type="ECO:0000313" key="9">
    <source>
        <dbReference type="Proteomes" id="UP001153461"/>
    </source>
</evidence>
<dbReference type="PANTHER" id="PTHR43341:SF38">
    <property type="entry name" value="PROLINE TRANSPORTER (EUROFUNG)"/>
    <property type="match status" value="1"/>
</dbReference>
<feature type="transmembrane region" description="Helical" evidence="6">
    <location>
        <begin position="327"/>
        <end position="345"/>
    </location>
</feature>
<feature type="domain" description="Amino acid permease/ SLC12A" evidence="7">
    <location>
        <begin position="93"/>
        <end position="552"/>
    </location>
</feature>
<protein>
    <recommendedName>
        <fullName evidence="7">Amino acid permease/ SLC12A domain-containing protein</fullName>
    </recommendedName>
</protein>
<gene>
    <name evidence="8" type="ORF">PNAL_LOCUS6458</name>
</gene>
<keyword evidence="2" id="KW-0813">Transport</keyword>
<feature type="transmembrane region" description="Helical" evidence="6">
    <location>
        <begin position="454"/>
        <end position="477"/>
    </location>
</feature>
<feature type="transmembrane region" description="Helical" evidence="6">
    <location>
        <begin position="96"/>
        <end position="117"/>
    </location>
</feature>
<feature type="transmembrane region" description="Helical" evidence="6">
    <location>
        <begin position="123"/>
        <end position="150"/>
    </location>
</feature>
<evidence type="ECO:0000259" key="7">
    <source>
        <dbReference type="Pfam" id="PF00324"/>
    </source>
</evidence>
<evidence type="ECO:0000313" key="8">
    <source>
        <dbReference type="EMBL" id="CAG8164343.1"/>
    </source>
</evidence>
<comment type="subcellular location">
    <subcellularLocation>
        <location evidence="1">Membrane</location>
        <topology evidence="1">Multi-pass membrane protein</topology>
    </subcellularLocation>
</comment>
<dbReference type="Proteomes" id="UP001153461">
    <property type="component" value="Unassembled WGS sequence"/>
</dbReference>
<dbReference type="GO" id="GO:0016020">
    <property type="term" value="C:membrane"/>
    <property type="evidence" value="ECO:0007669"/>
    <property type="project" value="UniProtKB-SubCell"/>
</dbReference>
<evidence type="ECO:0000256" key="5">
    <source>
        <dbReference type="ARBA" id="ARBA00023136"/>
    </source>
</evidence>
<dbReference type="InterPro" id="IPR004841">
    <property type="entry name" value="AA-permease/SLC12A_dom"/>
</dbReference>
<dbReference type="EMBL" id="CAJVNV010000333">
    <property type="protein sequence ID" value="CAG8164343.1"/>
    <property type="molecule type" value="Genomic_DNA"/>
</dbReference>